<dbReference type="Proteomes" id="UP000031575">
    <property type="component" value="Unassembled WGS sequence"/>
</dbReference>
<dbReference type="SUPFAM" id="SSF52777">
    <property type="entry name" value="CoA-dependent acyltransferases"/>
    <property type="match status" value="1"/>
</dbReference>
<sequence length="491" mass="55239">MDVIPIALTDQQKPLDNIRIRTHFVVKGRLDGAALKAGLDKLIREHWRKLGGRLVRDSRGVFEYHVPQTFTDGYELFTWTETDKSSESIETAVPSLKAPSAAPKEAETATETDGSASGGTVGGMVFLPPVTVYDAAFRPASWPFHVADDPSDSPILYIHMTLYEDASVLAMSVPHIVTDQMGLTTLVNAWMGVLAEQTPPPLIDDPLPYKRQFGDLRPVEARRVGKMHVRRWGEMFFMILGFLFELVFSKEEVDHILFMPHSLVKSVRQRFTKELEKNGNDPGISDNDVITAILTKVCISRRSGCLVRSLTQTVREDDDFESDCQPLTGSVLDGFIHNGLTFASSRFKYKPDMPTSEIAYMNRQSVRSIFMAGEADINLAIAREMVRRKQRIFICEALEQAYTVISWSAAWKGLDLTNAVELKEKEKHTHQGTKPEVFVLGRGGERSTPRRFNTTVMFRNDEGYWLDIGCSKKNMVAIQAYLAVDPMLKEI</sequence>
<dbReference type="RefSeq" id="XP_040615032.1">
    <property type="nucleotide sequence ID" value="XM_040763169.1"/>
</dbReference>
<protein>
    <recommendedName>
        <fullName evidence="4">LysR family regulatory protein</fullName>
    </recommendedName>
</protein>
<dbReference type="HOGENOM" id="CLU_043706_0_0_1"/>
<keyword evidence="3" id="KW-1185">Reference proteome</keyword>
<evidence type="ECO:0008006" key="4">
    <source>
        <dbReference type="Google" id="ProtNLM"/>
    </source>
</evidence>
<reference evidence="2 3" key="1">
    <citation type="journal article" date="2014" name="BMC Genomics">
        <title>Comparative genomics of the major fungal agents of human and animal Sporotrichosis: Sporothrix schenckii and Sporothrix brasiliensis.</title>
        <authorList>
            <person name="Teixeira M.M."/>
            <person name="de Almeida L.G."/>
            <person name="Kubitschek-Barreira P."/>
            <person name="Alves F.L."/>
            <person name="Kioshima E.S."/>
            <person name="Abadio A.K."/>
            <person name="Fernandes L."/>
            <person name="Derengowski L.S."/>
            <person name="Ferreira K.S."/>
            <person name="Souza R.C."/>
            <person name="Ruiz J.C."/>
            <person name="de Andrade N.C."/>
            <person name="Paes H.C."/>
            <person name="Nicola A.M."/>
            <person name="Albuquerque P."/>
            <person name="Gerber A.L."/>
            <person name="Martins V.P."/>
            <person name="Peconick L.D."/>
            <person name="Neto A.V."/>
            <person name="Chaucanez C.B."/>
            <person name="Silva P.A."/>
            <person name="Cunha O.L."/>
            <person name="de Oliveira F.F."/>
            <person name="dos Santos T.C."/>
            <person name="Barros A.L."/>
            <person name="Soares M.A."/>
            <person name="de Oliveira L.M."/>
            <person name="Marini M.M."/>
            <person name="Villalobos-Duno H."/>
            <person name="Cunha M.M."/>
            <person name="de Hoog S."/>
            <person name="da Silveira J.F."/>
            <person name="Henrissat B."/>
            <person name="Nino-Vega G.A."/>
            <person name="Cisalpino P.S."/>
            <person name="Mora-Montes H.M."/>
            <person name="Almeida S.R."/>
            <person name="Stajich J.E."/>
            <person name="Lopes-Bezerra L.M."/>
            <person name="Vasconcelos A.T."/>
            <person name="Felipe M.S."/>
        </authorList>
    </citation>
    <scope>NUCLEOTIDE SEQUENCE [LARGE SCALE GENOMIC DNA]</scope>
    <source>
        <strain evidence="2 3">5110</strain>
    </source>
</reference>
<proteinExistence type="predicted"/>
<dbReference type="VEuPathDB" id="FungiDB:SPBR_04892"/>
<dbReference type="InterPro" id="IPR023213">
    <property type="entry name" value="CAT-like_dom_sf"/>
</dbReference>
<accession>A0A0C2IPM3</accession>
<evidence type="ECO:0000313" key="2">
    <source>
        <dbReference type="EMBL" id="KIH87022.1"/>
    </source>
</evidence>
<dbReference type="AlphaFoldDB" id="A0A0C2IPM3"/>
<evidence type="ECO:0000313" key="3">
    <source>
        <dbReference type="Proteomes" id="UP000031575"/>
    </source>
</evidence>
<feature type="compositionally biased region" description="Low complexity" evidence="1">
    <location>
        <begin position="94"/>
        <end position="103"/>
    </location>
</feature>
<dbReference type="Gene3D" id="3.30.559.10">
    <property type="entry name" value="Chloramphenicol acetyltransferase-like domain"/>
    <property type="match status" value="1"/>
</dbReference>
<gene>
    <name evidence="2" type="ORF">SPBR_04892</name>
</gene>
<dbReference type="GeneID" id="63678090"/>
<organism evidence="2 3">
    <name type="scientific">Sporothrix brasiliensis 5110</name>
    <dbReference type="NCBI Taxonomy" id="1398154"/>
    <lineage>
        <taxon>Eukaryota</taxon>
        <taxon>Fungi</taxon>
        <taxon>Dikarya</taxon>
        <taxon>Ascomycota</taxon>
        <taxon>Pezizomycotina</taxon>
        <taxon>Sordariomycetes</taxon>
        <taxon>Sordariomycetidae</taxon>
        <taxon>Ophiostomatales</taxon>
        <taxon>Ophiostomataceae</taxon>
        <taxon>Sporothrix</taxon>
    </lineage>
</organism>
<dbReference type="EMBL" id="AWTV01000010">
    <property type="protein sequence ID" value="KIH87022.1"/>
    <property type="molecule type" value="Genomic_DNA"/>
</dbReference>
<dbReference type="OrthoDB" id="21502at2759"/>
<feature type="region of interest" description="Disordered" evidence="1">
    <location>
        <begin position="88"/>
        <end position="120"/>
    </location>
</feature>
<name>A0A0C2IPM3_9PEZI</name>
<evidence type="ECO:0000256" key="1">
    <source>
        <dbReference type="SAM" id="MobiDB-lite"/>
    </source>
</evidence>
<comment type="caution">
    <text evidence="2">The sequence shown here is derived from an EMBL/GenBank/DDBJ whole genome shotgun (WGS) entry which is preliminary data.</text>
</comment>